<dbReference type="InterPro" id="IPR011174">
    <property type="entry name" value="ERM"/>
</dbReference>
<dbReference type="InterPro" id="IPR019749">
    <property type="entry name" value="Band_41_domain"/>
</dbReference>
<dbReference type="EMBL" id="JAHRIN010000156">
    <property type="protein sequence ID" value="MEQ2190680.1"/>
    <property type="molecule type" value="Genomic_DNA"/>
</dbReference>
<evidence type="ECO:0000259" key="1">
    <source>
        <dbReference type="PROSITE" id="PS50057"/>
    </source>
</evidence>
<dbReference type="InterPro" id="IPR000299">
    <property type="entry name" value="FERM_domain"/>
</dbReference>
<dbReference type="PANTHER" id="PTHR23281">
    <property type="entry name" value="MERLIN/MOESIN/EZRIN/RADIXIN"/>
    <property type="match status" value="1"/>
</dbReference>
<feature type="domain" description="FERM" evidence="1">
    <location>
        <begin position="1"/>
        <end position="92"/>
    </location>
</feature>
<gene>
    <name evidence="2" type="ORF">XENOCAPTIV_005362</name>
</gene>
<dbReference type="InterPro" id="IPR000798">
    <property type="entry name" value="Ez/rad/moesin-like"/>
</dbReference>
<proteinExistence type="predicted"/>
<dbReference type="Gene3D" id="1.20.80.60">
    <property type="match status" value="1"/>
</dbReference>
<dbReference type="Proteomes" id="UP001434883">
    <property type="component" value="Unassembled WGS sequence"/>
</dbReference>
<dbReference type="Pfam" id="PF00373">
    <property type="entry name" value="FERM_M"/>
    <property type="match status" value="1"/>
</dbReference>
<keyword evidence="3" id="KW-1185">Reference proteome</keyword>
<accession>A0ABV0Q4D9</accession>
<name>A0ABV0Q4D9_9TELE</name>
<evidence type="ECO:0000313" key="2">
    <source>
        <dbReference type="EMBL" id="MEQ2190680.1"/>
    </source>
</evidence>
<dbReference type="InterPro" id="IPR019748">
    <property type="entry name" value="FERM_central"/>
</dbReference>
<dbReference type="PRINTS" id="PR00935">
    <property type="entry name" value="BAND41"/>
</dbReference>
<dbReference type="PRINTS" id="PR00661">
    <property type="entry name" value="ERMFAMILY"/>
</dbReference>
<evidence type="ECO:0000313" key="3">
    <source>
        <dbReference type="Proteomes" id="UP001434883"/>
    </source>
</evidence>
<dbReference type="CDD" id="cd14473">
    <property type="entry name" value="FERM_B-lobe"/>
    <property type="match status" value="1"/>
</dbReference>
<feature type="non-terminal residue" evidence="2">
    <location>
        <position position="1"/>
    </location>
</feature>
<reference evidence="2 3" key="1">
    <citation type="submission" date="2021-06" db="EMBL/GenBank/DDBJ databases">
        <authorList>
            <person name="Palmer J.M."/>
        </authorList>
    </citation>
    <scope>NUCLEOTIDE SEQUENCE [LARGE SCALE GENOMIC DNA]</scope>
    <source>
        <strain evidence="2 3">XC_2019</strain>
        <tissue evidence="2">Muscle</tissue>
    </source>
</reference>
<organism evidence="2 3">
    <name type="scientific">Xenoophorus captivus</name>
    <dbReference type="NCBI Taxonomy" id="1517983"/>
    <lineage>
        <taxon>Eukaryota</taxon>
        <taxon>Metazoa</taxon>
        <taxon>Chordata</taxon>
        <taxon>Craniata</taxon>
        <taxon>Vertebrata</taxon>
        <taxon>Euteleostomi</taxon>
        <taxon>Actinopterygii</taxon>
        <taxon>Neopterygii</taxon>
        <taxon>Teleostei</taxon>
        <taxon>Neoteleostei</taxon>
        <taxon>Acanthomorphata</taxon>
        <taxon>Ovalentaria</taxon>
        <taxon>Atherinomorphae</taxon>
        <taxon>Cyprinodontiformes</taxon>
        <taxon>Goodeidae</taxon>
        <taxon>Xenoophorus</taxon>
    </lineage>
</organism>
<dbReference type="SUPFAM" id="SSF47031">
    <property type="entry name" value="Second domain of FERM"/>
    <property type="match status" value="1"/>
</dbReference>
<dbReference type="PROSITE" id="PS50057">
    <property type="entry name" value="FERM_3"/>
    <property type="match status" value="1"/>
</dbReference>
<protein>
    <recommendedName>
        <fullName evidence="1">FERM domain-containing protein</fullName>
    </recommendedName>
</protein>
<sequence length="92" mass="10756">VLSQDVKKETPLQFKLRVHFYPEDVNEELIQDITRKLFFLQVKEAILTDEIYCPPETAVLLASYAVQAKFGEFDKSVHQRGYLSSERLLPKR</sequence>
<dbReference type="InterPro" id="IPR035963">
    <property type="entry name" value="FERM_2"/>
</dbReference>
<comment type="caution">
    <text evidence="2">The sequence shown here is derived from an EMBL/GenBank/DDBJ whole genome shotgun (WGS) entry which is preliminary data.</text>
</comment>